<gene>
    <name evidence="1" type="ORF">AVDCRST_MAG59-563</name>
</gene>
<dbReference type="AlphaFoldDB" id="A0A6J4U2I9"/>
<reference evidence="1" key="1">
    <citation type="submission" date="2020-02" db="EMBL/GenBank/DDBJ databases">
        <authorList>
            <person name="Meier V. D."/>
        </authorList>
    </citation>
    <scope>NUCLEOTIDE SEQUENCE</scope>
    <source>
        <strain evidence="1">AVDCRST_MAG59</strain>
    </source>
</reference>
<name>A0A6J4U2I9_9BACT</name>
<organism evidence="1">
    <name type="scientific">uncultured Thermomicrobiales bacterium</name>
    <dbReference type="NCBI Taxonomy" id="1645740"/>
    <lineage>
        <taxon>Bacteria</taxon>
        <taxon>Pseudomonadati</taxon>
        <taxon>Thermomicrobiota</taxon>
        <taxon>Thermomicrobia</taxon>
        <taxon>Thermomicrobiales</taxon>
        <taxon>environmental samples</taxon>
    </lineage>
</organism>
<dbReference type="EMBL" id="CADCWF010000026">
    <property type="protein sequence ID" value="CAA9538364.1"/>
    <property type="molecule type" value="Genomic_DNA"/>
</dbReference>
<evidence type="ECO:0008006" key="2">
    <source>
        <dbReference type="Google" id="ProtNLM"/>
    </source>
</evidence>
<accession>A0A6J4U2I9</accession>
<evidence type="ECO:0000313" key="1">
    <source>
        <dbReference type="EMBL" id="CAA9538364.1"/>
    </source>
</evidence>
<proteinExistence type="predicted"/>
<protein>
    <recommendedName>
        <fullName evidence="2">CAAX protease</fullName>
    </recommendedName>
</protein>
<sequence>MAHPDADEQKIADYARALETVLAPDRLAAYRPSGGDDLAMVTSYFWNAALSRDLHFGLGAVEVSVRNGIHRALSTHAGHFDWYDHVPLLPRERRRIDDAKDTIRKSGKSVIPGRVVAGDMFDFWTSILSTGFGPNGYGATIWSPNSAALIRVAFPYLQPPNDNRSFAHDRLNVLRLLRNRTSHHEPVWQGMKLRDGRSFPLANLYADILDAIGCVSPALRDSVVAYDPFPITLHNGFADHERKIKRHIGIA</sequence>